<dbReference type="EMBL" id="FNBE01000005">
    <property type="protein sequence ID" value="SDF48989.1"/>
    <property type="molecule type" value="Genomic_DNA"/>
</dbReference>
<dbReference type="RefSeq" id="WP_093080424.1">
    <property type="nucleotide sequence ID" value="NZ_FNBE01000005.1"/>
</dbReference>
<reference evidence="1 2" key="1">
    <citation type="submission" date="2016-10" db="EMBL/GenBank/DDBJ databases">
        <authorList>
            <person name="de Groot N.N."/>
        </authorList>
    </citation>
    <scope>NUCLEOTIDE SEQUENCE [LARGE SCALE GENOMIC DNA]</scope>
    <source>
        <strain evidence="1 2">CGMCC 4.3143</strain>
    </source>
</reference>
<accession>A0A1G7LJ69</accession>
<dbReference type="Pfam" id="PF11225">
    <property type="entry name" value="DUF3024"/>
    <property type="match status" value="1"/>
</dbReference>
<keyword evidence="2" id="KW-1185">Reference proteome</keyword>
<sequence>MAVPEEIRARVTEWCAACLPADARNRRRIAFTSVGDTLTVLDRRPPAVPELGTVWSSTPLARLRREQDTWALYLPTSGGDRWVRQEPGATDPLTLLATLTDAVRATD</sequence>
<dbReference type="AlphaFoldDB" id="A0A1G7LJ69"/>
<evidence type="ECO:0000313" key="1">
    <source>
        <dbReference type="EMBL" id="SDF48989.1"/>
    </source>
</evidence>
<gene>
    <name evidence="1" type="ORF">SAMN05216377_10588</name>
</gene>
<protein>
    <submittedName>
        <fullName evidence="1">Uncharacterized protein</fullName>
    </submittedName>
</protein>
<dbReference type="OrthoDB" id="4210561at2"/>
<dbReference type="InterPro" id="IPR021388">
    <property type="entry name" value="DUF3024"/>
</dbReference>
<name>A0A1G7LJ69_PSEOR</name>
<organism evidence="1 2">
    <name type="scientific">Pseudonocardia oroxyli</name>
    <dbReference type="NCBI Taxonomy" id="366584"/>
    <lineage>
        <taxon>Bacteria</taxon>
        <taxon>Bacillati</taxon>
        <taxon>Actinomycetota</taxon>
        <taxon>Actinomycetes</taxon>
        <taxon>Pseudonocardiales</taxon>
        <taxon>Pseudonocardiaceae</taxon>
        <taxon>Pseudonocardia</taxon>
    </lineage>
</organism>
<dbReference type="Proteomes" id="UP000198967">
    <property type="component" value="Unassembled WGS sequence"/>
</dbReference>
<evidence type="ECO:0000313" key="2">
    <source>
        <dbReference type="Proteomes" id="UP000198967"/>
    </source>
</evidence>
<proteinExistence type="predicted"/>